<dbReference type="Gene3D" id="3.10.180.10">
    <property type="entry name" value="2,3-Dihydroxybiphenyl 1,2-Dioxygenase, domain 1"/>
    <property type="match status" value="1"/>
</dbReference>
<proteinExistence type="predicted"/>
<reference evidence="2 3" key="1">
    <citation type="submission" date="2019-08" db="EMBL/GenBank/DDBJ databases">
        <title>Lentzea from Indian Himalayas.</title>
        <authorList>
            <person name="Mandal S."/>
            <person name="Mallick Gupta A."/>
            <person name="Maiti P.K."/>
            <person name="Sarkar J."/>
            <person name="Mandal S."/>
        </authorList>
    </citation>
    <scope>NUCLEOTIDE SEQUENCE [LARGE SCALE GENOMIC DNA]</scope>
    <source>
        <strain evidence="2 3">PSKA42</strain>
    </source>
</reference>
<dbReference type="InterPro" id="IPR029068">
    <property type="entry name" value="Glyas_Bleomycin-R_OHBP_Dase"/>
</dbReference>
<dbReference type="EMBL" id="VSRL01000079">
    <property type="protein sequence ID" value="NKE59314.1"/>
    <property type="molecule type" value="Genomic_DNA"/>
</dbReference>
<sequence>MPVSSCGLRRLELSVAEPELSVDFFAGVLGWTVIAEPGGSFTGWVGDRLATHVVAGEEGWRIFFGGDEPRELKENSFVDGGRVLHGPWAPPPRHGEPCWVEFMSGEPDDEYWTRELGWETRPGTEEFVLFTSARHGDPRPVAGRLKTTRSPGWQTYFAIDDVAAACAKVSELDGRVLLEPTTVPTGLIASVEGPHGGACVLLEQPKGWGGTWSS</sequence>
<dbReference type="Pfam" id="PF00903">
    <property type="entry name" value="Glyoxalase"/>
    <property type="match status" value="1"/>
</dbReference>
<organism evidence="2 3">
    <name type="scientific">Lentzea indica</name>
    <dbReference type="NCBI Taxonomy" id="2604800"/>
    <lineage>
        <taxon>Bacteria</taxon>
        <taxon>Bacillati</taxon>
        <taxon>Actinomycetota</taxon>
        <taxon>Actinomycetes</taxon>
        <taxon>Pseudonocardiales</taxon>
        <taxon>Pseudonocardiaceae</taxon>
        <taxon>Lentzea</taxon>
    </lineage>
</organism>
<protein>
    <recommendedName>
        <fullName evidence="1">Glyoxalase/fosfomycin resistance/dioxygenase domain-containing protein</fullName>
    </recommendedName>
</protein>
<accession>A0ABX1FKP4</accession>
<evidence type="ECO:0000313" key="3">
    <source>
        <dbReference type="Proteomes" id="UP001515943"/>
    </source>
</evidence>
<dbReference type="InterPro" id="IPR004360">
    <property type="entry name" value="Glyas_Fos-R_dOase_dom"/>
</dbReference>
<feature type="domain" description="Glyoxalase/fosfomycin resistance/dioxygenase" evidence="1">
    <location>
        <begin position="10"/>
        <end position="196"/>
    </location>
</feature>
<evidence type="ECO:0000313" key="2">
    <source>
        <dbReference type="EMBL" id="NKE59314.1"/>
    </source>
</evidence>
<keyword evidence="3" id="KW-1185">Reference proteome</keyword>
<evidence type="ECO:0000259" key="1">
    <source>
        <dbReference type="Pfam" id="PF00903"/>
    </source>
</evidence>
<dbReference type="SUPFAM" id="SSF54593">
    <property type="entry name" value="Glyoxalase/Bleomycin resistance protein/Dihydroxybiphenyl dioxygenase"/>
    <property type="match status" value="1"/>
</dbReference>
<dbReference type="Proteomes" id="UP001515943">
    <property type="component" value="Unassembled WGS sequence"/>
</dbReference>
<name>A0ABX1FKP4_9PSEU</name>
<gene>
    <name evidence="2" type="ORF">FXN61_21860</name>
</gene>
<comment type="caution">
    <text evidence="2">The sequence shown here is derived from an EMBL/GenBank/DDBJ whole genome shotgun (WGS) entry which is preliminary data.</text>
</comment>